<dbReference type="InterPro" id="IPR005123">
    <property type="entry name" value="Oxoglu/Fe-dep_dioxygenase_dom"/>
</dbReference>
<sequence>MKLCNTDARMKQVKEFDESGIGVKGLLDSGITSIPLIFVHPPDQVPNKKSLSPHSTTDWEIPVINFCGLTNSGDRRSEIVNQIREASSTYGFFQIINHGISQTVIDDALSSVRSFHEQPIEIKNKYYGRAQDVCFMSNSDLYKSEAASWRDTLKVVVGPEPPATEKLPEVCRNELMEWAHHATILGEILMELMCEGLGVRPERLKEMRCSESKILLGQYYPYCPQPELTLGLVPHTDHSIITLLLQDQIGGLQVKYEDQWISVKPIQGVITVNVGDFFQIISNDKYKSGEHCVLANSSQKSRVSIPLFFHPAGLTNNEDDNPTSYGPLPELLSQEYPPCYRSFTLPEFWKHAQSRALCLKNLVNGFKIVE</sequence>
<dbReference type="SUPFAM" id="SSF51197">
    <property type="entry name" value="Clavaminate synthase-like"/>
    <property type="match status" value="1"/>
</dbReference>
<evidence type="ECO:0000256" key="2">
    <source>
        <dbReference type="ARBA" id="ARBA00022723"/>
    </source>
</evidence>
<keyword evidence="3 5" id="KW-0560">Oxidoreductase</keyword>
<gene>
    <name evidence="7" type="ORF">C5167_002786</name>
</gene>
<reference evidence="7 8" key="1">
    <citation type="journal article" date="2018" name="Science">
        <title>The opium poppy genome and morphinan production.</title>
        <authorList>
            <person name="Guo L."/>
            <person name="Winzer T."/>
            <person name="Yang X."/>
            <person name="Li Y."/>
            <person name="Ning Z."/>
            <person name="He Z."/>
            <person name="Teodor R."/>
            <person name="Lu Y."/>
            <person name="Bowser T.A."/>
            <person name="Graham I.A."/>
            <person name="Ye K."/>
        </authorList>
    </citation>
    <scope>NUCLEOTIDE SEQUENCE [LARGE SCALE GENOMIC DNA]</scope>
    <source>
        <strain evidence="8">cv. HN1</strain>
        <tissue evidence="7">Leaves</tissue>
    </source>
</reference>
<keyword evidence="8" id="KW-1185">Reference proteome</keyword>
<feature type="domain" description="Fe2OG dioxygenase" evidence="6">
    <location>
        <begin position="210"/>
        <end position="311"/>
    </location>
</feature>
<protein>
    <recommendedName>
        <fullName evidence="6">Fe2OG dioxygenase domain-containing protein</fullName>
    </recommendedName>
</protein>
<dbReference type="STRING" id="3469.A0A4Y7KZ75"/>
<dbReference type="Gramene" id="RZC78594">
    <property type="protein sequence ID" value="RZC78594"/>
    <property type="gene ID" value="C5167_002786"/>
</dbReference>
<dbReference type="InterPro" id="IPR026992">
    <property type="entry name" value="DIOX_N"/>
</dbReference>
<evidence type="ECO:0000259" key="6">
    <source>
        <dbReference type="PROSITE" id="PS51471"/>
    </source>
</evidence>
<dbReference type="EMBL" id="CM010723">
    <property type="protein sequence ID" value="RZC78594.1"/>
    <property type="molecule type" value="Genomic_DNA"/>
</dbReference>
<accession>A0A4Y7KZ75</accession>
<dbReference type="Pfam" id="PF03171">
    <property type="entry name" value="2OG-FeII_Oxy"/>
    <property type="match status" value="1"/>
</dbReference>
<dbReference type="GO" id="GO:0046872">
    <property type="term" value="F:metal ion binding"/>
    <property type="evidence" value="ECO:0007669"/>
    <property type="project" value="UniProtKB-KW"/>
</dbReference>
<dbReference type="InterPro" id="IPR044861">
    <property type="entry name" value="IPNS-like_FE2OG_OXY"/>
</dbReference>
<evidence type="ECO:0000256" key="1">
    <source>
        <dbReference type="ARBA" id="ARBA00008056"/>
    </source>
</evidence>
<dbReference type="GO" id="GO:0051213">
    <property type="term" value="F:dioxygenase activity"/>
    <property type="evidence" value="ECO:0007669"/>
    <property type="project" value="UniProtKB-ARBA"/>
</dbReference>
<comment type="similarity">
    <text evidence="1 5">Belongs to the iron/ascorbate-dependent oxidoreductase family.</text>
</comment>
<dbReference type="InterPro" id="IPR027443">
    <property type="entry name" value="IPNS-like_sf"/>
</dbReference>
<dbReference type="PANTHER" id="PTHR10209">
    <property type="entry name" value="OXIDOREDUCTASE, 2OG-FE II OXYGENASE FAMILY PROTEIN"/>
    <property type="match status" value="1"/>
</dbReference>
<dbReference type="AlphaFoldDB" id="A0A4Y7KZ75"/>
<dbReference type="FunFam" id="2.60.120.330:FF:000005">
    <property type="entry name" value="1-aminocyclopropane-1-carboxylate oxidase homolog 1"/>
    <property type="match status" value="1"/>
</dbReference>
<keyword evidence="2 5" id="KW-0479">Metal-binding</keyword>
<name>A0A4Y7KZ75_PAPSO</name>
<proteinExistence type="inferred from homology"/>
<evidence type="ECO:0000256" key="5">
    <source>
        <dbReference type="RuleBase" id="RU003682"/>
    </source>
</evidence>
<evidence type="ECO:0000256" key="3">
    <source>
        <dbReference type="ARBA" id="ARBA00023002"/>
    </source>
</evidence>
<evidence type="ECO:0000313" key="8">
    <source>
        <dbReference type="Proteomes" id="UP000316621"/>
    </source>
</evidence>
<evidence type="ECO:0000313" key="7">
    <source>
        <dbReference type="EMBL" id="RZC78594.1"/>
    </source>
</evidence>
<dbReference type="PANTHER" id="PTHR10209:SF751">
    <property type="entry name" value="OS06G0255100 PROTEIN"/>
    <property type="match status" value="1"/>
</dbReference>
<dbReference type="Pfam" id="PF14226">
    <property type="entry name" value="DIOX_N"/>
    <property type="match status" value="1"/>
</dbReference>
<organism evidence="7 8">
    <name type="scientific">Papaver somniferum</name>
    <name type="common">Opium poppy</name>
    <dbReference type="NCBI Taxonomy" id="3469"/>
    <lineage>
        <taxon>Eukaryota</taxon>
        <taxon>Viridiplantae</taxon>
        <taxon>Streptophyta</taxon>
        <taxon>Embryophyta</taxon>
        <taxon>Tracheophyta</taxon>
        <taxon>Spermatophyta</taxon>
        <taxon>Magnoliopsida</taxon>
        <taxon>Ranunculales</taxon>
        <taxon>Papaveraceae</taxon>
        <taxon>Papaveroideae</taxon>
        <taxon>Papaver</taxon>
    </lineage>
</organism>
<evidence type="ECO:0000256" key="4">
    <source>
        <dbReference type="ARBA" id="ARBA00023004"/>
    </source>
</evidence>
<dbReference type="PROSITE" id="PS51471">
    <property type="entry name" value="FE2OG_OXY"/>
    <property type="match status" value="1"/>
</dbReference>
<dbReference type="Gene3D" id="2.60.120.330">
    <property type="entry name" value="B-lactam Antibiotic, Isopenicillin N Synthase, Chain"/>
    <property type="match status" value="1"/>
</dbReference>
<dbReference type="Proteomes" id="UP000316621">
    <property type="component" value="Chromosome 9"/>
</dbReference>
<keyword evidence="4 5" id="KW-0408">Iron</keyword>
<dbReference type="OMA" id="ILMELMC"/>